<dbReference type="EMBL" id="CP155447">
    <property type="protein sequence ID" value="XBH06052.1"/>
    <property type="molecule type" value="Genomic_DNA"/>
</dbReference>
<dbReference type="InterPro" id="IPR044016">
    <property type="entry name" value="Big_13"/>
</dbReference>
<proteinExistence type="predicted"/>
<sequence>MSPLLCAGRKFGQRFVRQPRTSVRRHRPIGILERCENRILLTTTFGMPAASAFITPFDSPTPATSVAPTDGAPPRALAIAPEPGYGSTVVGSTATLTASVQGVPLVIDQLGGLLRHNQFDLGTLGYHSEFDFDSTLPGAQTLSSADSAITVIVNASPGDDPITLGSASAPLSSLATAFTINGHGGSDHLTLDDRADTIARRITVSPKQVTGLGGAISFRGSYDSYLHLQVLAGLANDTLSLVQSFDFTYVPTSLNGGGGVDTLNADAQRTETSVSTTQIKFELLPALELQTFIGLKDIEQVNVTNERGSAVVPLTPIPPINAFAGHSFVDAVVARFQEGDPRASAADYQTTIQWGDGTSSTGLVIQDVNRPGQFVVLGNHRYSAAGHFPITTTIVDTGGRLTYSTSRFTVTTTYVAEEPVATTAQAVVSTPPLVVAGRLDAASDTGLSQQDGITNDNTPTFAGTSAPGAVVRIFRGTDLATRQLIATGFTDANGVWQATVLDPLADGLYHSLVAEATAATDIGLAPATSALASLMVDTAGPTVTNLQFHRLLGQIKVSFQDDRSGLNPSRVADRASYVLTGRGPGSHRNRLFPITAITTTLADSPTGIQVFTLTSNNGRRLQGSRFTFTARADGITDLAGNSLDGEYTGRFPSGNAQPGGHFVVRLQPPRRIVAVSVPQRLIRPSRSWG</sequence>
<dbReference type="AlphaFoldDB" id="A0AAU7CKL2"/>
<dbReference type="SUPFAM" id="SSF51120">
    <property type="entry name" value="beta-Roll"/>
    <property type="match status" value="1"/>
</dbReference>
<protein>
    <submittedName>
        <fullName evidence="2">Ig-like domain-containing protein</fullName>
    </submittedName>
</protein>
<evidence type="ECO:0000259" key="1">
    <source>
        <dbReference type="Pfam" id="PF19077"/>
    </source>
</evidence>
<dbReference type="Gene3D" id="2.60.40.10">
    <property type="entry name" value="Immunoglobulins"/>
    <property type="match status" value="1"/>
</dbReference>
<accession>A0AAU7CKL2</accession>
<name>A0AAU7CKL2_9BACT</name>
<dbReference type="Pfam" id="PF19077">
    <property type="entry name" value="Big_13"/>
    <property type="match status" value="1"/>
</dbReference>
<organism evidence="2">
    <name type="scientific">Singulisphaera sp. Ch08</name>
    <dbReference type="NCBI Taxonomy" id="3120278"/>
    <lineage>
        <taxon>Bacteria</taxon>
        <taxon>Pseudomonadati</taxon>
        <taxon>Planctomycetota</taxon>
        <taxon>Planctomycetia</taxon>
        <taxon>Isosphaerales</taxon>
        <taxon>Isosphaeraceae</taxon>
        <taxon>Singulisphaera</taxon>
    </lineage>
</organism>
<dbReference type="RefSeq" id="WP_406698903.1">
    <property type="nucleotide sequence ID" value="NZ_CP155447.1"/>
</dbReference>
<dbReference type="InterPro" id="IPR013783">
    <property type="entry name" value="Ig-like_fold"/>
</dbReference>
<feature type="domain" description="Bacterial Ig-like" evidence="1">
    <location>
        <begin position="438"/>
        <end position="538"/>
    </location>
</feature>
<gene>
    <name evidence="2" type="ORF">V5E97_08455</name>
</gene>
<dbReference type="InterPro" id="IPR011049">
    <property type="entry name" value="Serralysin-like_metalloprot_C"/>
</dbReference>
<reference evidence="2" key="1">
    <citation type="submission" date="2024-05" db="EMBL/GenBank/DDBJ databases">
        <title>Planctomycetes of the genus Singulisphaera possess chitinolytic capabilities.</title>
        <authorList>
            <person name="Ivanova A."/>
        </authorList>
    </citation>
    <scope>NUCLEOTIDE SEQUENCE</scope>
    <source>
        <strain evidence="2">Ch08T</strain>
    </source>
</reference>
<evidence type="ECO:0000313" key="2">
    <source>
        <dbReference type="EMBL" id="XBH06052.1"/>
    </source>
</evidence>